<feature type="region of interest" description="Disordered" evidence="1">
    <location>
        <begin position="1"/>
        <end position="25"/>
    </location>
</feature>
<organism evidence="2 3">
    <name type="scientific">Aspergillus welwitschiae</name>
    <dbReference type="NCBI Taxonomy" id="1341132"/>
    <lineage>
        <taxon>Eukaryota</taxon>
        <taxon>Fungi</taxon>
        <taxon>Dikarya</taxon>
        <taxon>Ascomycota</taxon>
        <taxon>Pezizomycotina</taxon>
        <taxon>Eurotiomycetes</taxon>
        <taxon>Eurotiomycetidae</taxon>
        <taxon>Eurotiales</taxon>
        <taxon>Aspergillaceae</taxon>
        <taxon>Aspergillus</taxon>
        <taxon>Aspergillus subgen. Circumdati</taxon>
    </lineage>
</organism>
<dbReference type="Proteomes" id="UP000253729">
    <property type="component" value="Unassembled WGS sequence"/>
</dbReference>
<evidence type="ECO:0000256" key="1">
    <source>
        <dbReference type="SAM" id="MobiDB-lite"/>
    </source>
</evidence>
<gene>
    <name evidence="2" type="ORF">BDQ94DRAFT_144797</name>
</gene>
<protein>
    <submittedName>
        <fullName evidence="2">Uncharacterized protein</fullName>
    </submittedName>
</protein>
<proteinExistence type="predicted"/>
<reference evidence="2 3" key="1">
    <citation type="submission" date="2018-07" db="EMBL/GenBank/DDBJ databases">
        <title>The genomes of Aspergillus section Nigri reveals drivers in fungal speciation.</title>
        <authorList>
            <consortium name="DOE Joint Genome Institute"/>
            <person name="Vesth T.C."/>
            <person name="Nybo J."/>
            <person name="Theobald S."/>
            <person name="Brandl J."/>
            <person name="Frisvad J.C."/>
            <person name="Nielsen K.F."/>
            <person name="Lyhne E.K."/>
            <person name="Kogle M.E."/>
            <person name="Kuo A."/>
            <person name="Riley R."/>
            <person name="Clum A."/>
            <person name="Nolan M."/>
            <person name="Lipzen A."/>
            <person name="Salamov A."/>
            <person name="Henrissat B."/>
            <person name="Wiebenga A."/>
            <person name="De vries R.P."/>
            <person name="Grigoriev I.V."/>
            <person name="Mortensen U.H."/>
            <person name="Andersen M.R."/>
            <person name="Baker S.E."/>
        </authorList>
    </citation>
    <scope>NUCLEOTIDE SEQUENCE [LARGE SCALE GENOMIC DNA]</scope>
    <source>
        <strain evidence="2 3">CBS 139.54b</strain>
    </source>
</reference>
<accession>A0A3F3Q0I2</accession>
<sequence>MFRRKDSAARTSSQVVRGAGFGDSAGMQPRLELVEQLKGIDTIDSVPVQFGVRRAKVKRRLLRIWFGRL</sequence>
<dbReference type="RefSeq" id="XP_026625692.1">
    <property type="nucleotide sequence ID" value="XM_026766523.1"/>
</dbReference>
<keyword evidence="3" id="KW-1185">Reference proteome</keyword>
<evidence type="ECO:0000313" key="2">
    <source>
        <dbReference type="EMBL" id="RDH32670.1"/>
    </source>
</evidence>
<dbReference type="AlphaFoldDB" id="A0A3F3Q0I2"/>
<name>A0A3F3Q0I2_9EURO</name>
<evidence type="ECO:0000313" key="3">
    <source>
        <dbReference type="Proteomes" id="UP000253729"/>
    </source>
</evidence>
<dbReference type="EMBL" id="KZ852049">
    <property type="protein sequence ID" value="RDH32670.1"/>
    <property type="molecule type" value="Genomic_DNA"/>
</dbReference>
<dbReference type="GeneID" id="38134879"/>